<dbReference type="GO" id="GO:0005524">
    <property type="term" value="F:ATP binding"/>
    <property type="evidence" value="ECO:0007669"/>
    <property type="project" value="UniProtKB-KW"/>
</dbReference>
<keyword evidence="9" id="KW-1133">Transmembrane helix</keyword>
<evidence type="ECO:0000256" key="8">
    <source>
        <dbReference type="ARBA" id="ARBA00023012"/>
    </source>
</evidence>
<dbReference type="EC" id="2.7.13.3" evidence="2"/>
<reference evidence="12 13" key="1">
    <citation type="submission" date="2019-05" db="EMBL/GenBank/DDBJ databases">
        <authorList>
            <person name="Lee S.D."/>
        </authorList>
    </citation>
    <scope>NUCLEOTIDE SEQUENCE [LARGE SCALE GENOMIC DNA]</scope>
    <source>
        <strain evidence="12 13">C5-26</strain>
    </source>
</reference>
<evidence type="ECO:0000256" key="2">
    <source>
        <dbReference type="ARBA" id="ARBA00012438"/>
    </source>
</evidence>
<proteinExistence type="predicted"/>
<organism evidence="12 13">
    <name type="scientific">Leekyejoonella antrihumi</name>
    <dbReference type="NCBI Taxonomy" id="1660198"/>
    <lineage>
        <taxon>Bacteria</taxon>
        <taxon>Bacillati</taxon>
        <taxon>Actinomycetota</taxon>
        <taxon>Actinomycetes</taxon>
        <taxon>Micrococcales</taxon>
        <taxon>Dermacoccaceae</taxon>
        <taxon>Leekyejoonella</taxon>
    </lineage>
</organism>
<dbReference type="OrthoDB" id="5241784at2"/>
<dbReference type="PANTHER" id="PTHR24421:SF10">
    <property type="entry name" value="NITRATE_NITRITE SENSOR PROTEIN NARQ"/>
    <property type="match status" value="1"/>
</dbReference>
<dbReference type="GO" id="GO:0016020">
    <property type="term" value="C:membrane"/>
    <property type="evidence" value="ECO:0007669"/>
    <property type="project" value="InterPro"/>
</dbReference>
<evidence type="ECO:0000256" key="9">
    <source>
        <dbReference type="SAM" id="Phobius"/>
    </source>
</evidence>
<dbReference type="GO" id="GO:0046983">
    <property type="term" value="F:protein dimerization activity"/>
    <property type="evidence" value="ECO:0007669"/>
    <property type="project" value="InterPro"/>
</dbReference>
<evidence type="ECO:0000256" key="10">
    <source>
        <dbReference type="SAM" id="SignalP"/>
    </source>
</evidence>
<keyword evidence="3" id="KW-0597">Phosphoprotein</keyword>
<feature type="transmembrane region" description="Helical" evidence="9">
    <location>
        <begin position="31"/>
        <end position="50"/>
    </location>
</feature>
<dbReference type="EMBL" id="VCQV01000004">
    <property type="protein sequence ID" value="TWP37911.1"/>
    <property type="molecule type" value="Genomic_DNA"/>
</dbReference>
<sequence length="386" mass="40934">MSVTRLLLMAAAVWSTASATGIPPSTSLDTWRVVVAWLLVVVLLLAVTFGQGMPTARLNMGILPPHLRTDALLVIVASITALVAVLPNASLTWMPFVAVVLAGSCGRSWRAAALSVPPAVALGYASWQINHSGSALFINLIAVLAVFGWIWLRRAESEARDLAEAQQLVIAHERAKAATAQRQQQVAAQLHDVLAHTLSGLIVSLQTATLEARQEQASPQLQHRLSAATDLAKEGLGGARQAVESLHGATQAPVSDPAEDLGRWWSETTDRLRSTVDLHITTRGEPAAVPAQWTALAQSVLRESLTNSLRHAAGRPVRVTFSPNGVQVLSEGEAARFPTSRHPSGGYGLAGLQERIQGAGGFFTAGIDADGWLVTMTWPHSSGGMP</sequence>
<dbReference type="InterPro" id="IPR050482">
    <property type="entry name" value="Sensor_HK_TwoCompSys"/>
</dbReference>
<keyword evidence="4" id="KW-0808">Transferase</keyword>
<evidence type="ECO:0000256" key="4">
    <source>
        <dbReference type="ARBA" id="ARBA00022679"/>
    </source>
</evidence>
<evidence type="ECO:0000256" key="7">
    <source>
        <dbReference type="ARBA" id="ARBA00022840"/>
    </source>
</evidence>
<name>A0A563E6S3_9MICO</name>
<keyword evidence="7" id="KW-0067">ATP-binding</keyword>
<keyword evidence="9" id="KW-0812">Transmembrane</keyword>
<dbReference type="Pfam" id="PF07730">
    <property type="entry name" value="HisKA_3"/>
    <property type="match status" value="1"/>
</dbReference>
<evidence type="ECO:0000313" key="13">
    <source>
        <dbReference type="Proteomes" id="UP000320244"/>
    </source>
</evidence>
<comment type="catalytic activity">
    <reaction evidence="1">
        <text>ATP + protein L-histidine = ADP + protein N-phospho-L-histidine.</text>
        <dbReference type="EC" id="2.7.13.3"/>
    </reaction>
</comment>
<dbReference type="InterPro" id="IPR011712">
    <property type="entry name" value="Sig_transdc_His_kin_sub3_dim/P"/>
</dbReference>
<comment type="caution">
    <text evidence="12">The sequence shown here is derived from an EMBL/GenBank/DDBJ whole genome shotgun (WGS) entry which is preliminary data.</text>
</comment>
<evidence type="ECO:0000313" key="12">
    <source>
        <dbReference type="EMBL" id="TWP37911.1"/>
    </source>
</evidence>
<protein>
    <recommendedName>
        <fullName evidence="2">histidine kinase</fullName>
        <ecNumber evidence="2">2.7.13.3</ecNumber>
    </recommendedName>
</protein>
<feature type="transmembrane region" description="Helical" evidence="9">
    <location>
        <begin position="71"/>
        <end position="89"/>
    </location>
</feature>
<keyword evidence="6" id="KW-0418">Kinase</keyword>
<evidence type="ECO:0000259" key="11">
    <source>
        <dbReference type="Pfam" id="PF07730"/>
    </source>
</evidence>
<dbReference type="PANTHER" id="PTHR24421">
    <property type="entry name" value="NITRATE/NITRITE SENSOR PROTEIN NARX-RELATED"/>
    <property type="match status" value="1"/>
</dbReference>
<feature type="signal peptide" evidence="10">
    <location>
        <begin position="1"/>
        <end position="19"/>
    </location>
</feature>
<evidence type="ECO:0000256" key="3">
    <source>
        <dbReference type="ARBA" id="ARBA00022553"/>
    </source>
</evidence>
<evidence type="ECO:0000256" key="6">
    <source>
        <dbReference type="ARBA" id="ARBA00022777"/>
    </source>
</evidence>
<dbReference type="Gene3D" id="1.20.5.1930">
    <property type="match status" value="1"/>
</dbReference>
<feature type="chain" id="PRO_5021733329" description="histidine kinase" evidence="10">
    <location>
        <begin position="20"/>
        <end position="386"/>
    </location>
</feature>
<gene>
    <name evidence="12" type="ORF">FGL98_04145</name>
</gene>
<dbReference type="GO" id="GO:0000155">
    <property type="term" value="F:phosphorelay sensor kinase activity"/>
    <property type="evidence" value="ECO:0007669"/>
    <property type="project" value="InterPro"/>
</dbReference>
<evidence type="ECO:0000256" key="5">
    <source>
        <dbReference type="ARBA" id="ARBA00022741"/>
    </source>
</evidence>
<keyword evidence="10" id="KW-0732">Signal</keyword>
<dbReference type="InterPro" id="IPR036890">
    <property type="entry name" value="HATPase_C_sf"/>
</dbReference>
<feature type="transmembrane region" description="Helical" evidence="9">
    <location>
        <begin position="134"/>
        <end position="152"/>
    </location>
</feature>
<accession>A0A563E6S3</accession>
<feature type="domain" description="Signal transduction histidine kinase subgroup 3 dimerisation and phosphoacceptor" evidence="11">
    <location>
        <begin position="185"/>
        <end position="247"/>
    </location>
</feature>
<reference evidence="12 13" key="2">
    <citation type="submission" date="2019-08" db="EMBL/GenBank/DDBJ databases">
        <title>Jejuicoccus antrihumi gen. nov., sp. nov., a new member of the family Dermacoccaceae isolated from a cave.</title>
        <authorList>
            <person name="Schumann P."/>
            <person name="Kim I.S."/>
        </authorList>
    </citation>
    <scope>NUCLEOTIDE SEQUENCE [LARGE SCALE GENOMIC DNA]</scope>
    <source>
        <strain evidence="12 13">C5-26</strain>
    </source>
</reference>
<evidence type="ECO:0000256" key="1">
    <source>
        <dbReference type="ARBA" id="ARBA00000085"/>
    </source>
</evidence>
<keyword evidence="9" id="KW-0472">Membrane</keyword>
<dbReference type="Proteomes" id="UP000320244">
    <property type="component" value="Unassembled WGS sequence"/>
</dbReference>
<keyword evidence="13" id="KW-1185">Reference proteome</keyword>
<keyword evidence="5" id="KW-0547">Nucleotide-binding</keyword>
<dbReference type="Gene3D" id="3.30.565.10">
    <property type="entry name" value="Histidine kinase-like ATPase, C-terminal domain"/>
    <property type="match status" value="1"/>
</dbReference>
<keyword evidence="8" id="KW-0902">Two-component regulatory system</keyword>
<dbReference type="AlphaFoldDB" id="A0A563E6S3"/>
<dbReference type="RefSeq" id="WP_146315481.1">
    <property type="nucleotide sequence ID" value="NZ_VCQV01000004.1"/>
</dbReference>